<dbReference type="PANTHER" id="PTHR14074:SF16">
    <property type="entry name" value="ANTIVIRAL INNATE IMMUNE RESPONSE RECEPTOR RIG-I"/>
    <property type="match status" value="1"/>
</dbReference>
<dbReference type="InterPro" id="IPR027417">
    <property type="entry name" value="P-loop_NTPase"/>
</dbReference>
<feature type="region of interest" description="Disordered" evidence="1">
    <location>
        <begin position="24"/>
        <end position="43"/>
    </location>
</feature>
<dbReference type="EMBL" id="CM007387">
    <property type="protein sequence ID" value="ONK63796.1"/>
    <property type="molecule type" value="Genomic_DNA"/>
</dbReference>
<accession>A0A5P1ED28</accession>
<dbReference type="InterPro" id="IPR011545">
    <property type="entry name" value="DEAD/DEAH_box_helicase_dom"/>
</dbReference>
<proteinExistence type="predicted"/>
<evidence type="ECO:0000256" key="1">
    <source>
        <dbReference type="SAM" id="MobiDB-lite"/>
    </source>
</evidence>
<dbReference type="FunFam" id="3.40.50.300:FF:002433">
    <property type="entry name" value="Endoribonuclease Dicer homolog 1"/>
    <property type="match status" value="1"/>
</dbReference>
<gene>
    <name evidence="3" type="ORF">A4U43_C07F19030</name>
</gene>
<reference evidence="4" key="1">
    <citation type="journal article" date="2017" name="Nat. Commun.">
        <title>The asparagus genome sheds light on the origin and evolution of a young Y chromosome.</title>
        <authorList>
            <person name="Harkess A."/>
            <person name="Zhou J."/>
            <person name="Xu C."/>
            <person name="Bowers J.E."/>
            <person name="Van der Hulst R."/>
            <person name="Ayyampalayam S."/>
            <person name="Mercati F."/>
            <person name="Riccardi P."/>
            <person name="McKain M.R."/>
            <person name="Kakrana A."/>
            <person name="Tang H."/>
            <person name="Ray J."/>
            <person name="Groenendijk J."/>
            <person name="Arikit S."/>
            <person name="Mathioni S.M."/>
            <person name="Nakano M."/>
            <person name="Shan H."/>
            <person name="Telgmann-Rauber A."/>
            <person name="Kanno A."/>
            <person name="Yue Z."/>
            <person name="Chen H."/>
            <person name="Li W."/>
            <person name="Chen Y."/>
            <person name="Xu X."/>
            <person name="Zhang Y."/>
            <person name="Luo S."/>
            <person name="Chen H."/>
            <person name="Gao J."/>
            <person name="Mao Z."/>
            <person name="Pires J.C."/>
            <person name="Luo M."/>
            <person name="Kudrna D."/>
            <person name="Wing R.A."/>
            <person name="Meyers B.C."/>
            <person name="Yi K."/>
            <person name="Kong H."/>
            <person name="Lavrijsen P."/>
            <person name="Sunseri F."/>
            <person name="Falavigna A."/>
            <person name="Ye Y."/>
            <person name="Leebens-Mack J.H."/>
            <person name="Chen G."/>
        </authorList>
    </citation>
    <scope>NUCLEOTIDE SEQUENCE [LARGE SCALE GENOMIC DNA]</scope>
    <source>
        <strain evidence="4">cv. DH0086</strain>
    </source>
</reference>
<evidence type="ECO:0000259" key="2">
    <source>
        <dbReference type="PROSITE" id="PS51192"/>
    </source>
</evidence>
<dbReference type="InterPro" id="IPR014001">
    <property type="entry name" value="Helicase_ATP-bd"/>
</dbReference>
<evidence type="ECO:0000313" key="3">
    <source>
        <dbReference type="EMBL" id="ONK63796.1"/>
    </source>
</evidence>
<sequence>MCPRFKRQTFSSCIATIKTRLGGLEDEKRSPGKEEKKEKPAEEQARKYQFDVLEQAKQKNTIAFLETGAGKTLIAVLLIKSLYNDMLKQDRKMLAIFLVPKFPLVYQQAEVIREKTRYRVGHYCGEMCQDFWDSRRWQREFESKQYKMTVCGFLLRVVITLQWIIIHEHFYLSAKKIPAGWKPSSENKKTWKVKGFTSLIVAAPEMDVESIIEDLLPILSYYAPLAIYHKYLQVQQGFNWLGHMLGLLDNLLESRLSKYY</sequence>
<dbReference type="InterPro" id="IPR051363">
    <property type="entry name" value="RLR_Helicase"/>
</dbReference>
<dbReference type="PANTHER" id="PTHR14074">
    <property type="entry name" value="HELICASE WITH DEATH DOMAIN-RELATED"/>
    <property type="match status" value="1"/>
</dbReference>
<dbReference type="PROSITE" id="PS51192">
    <property type="entry name" value="HELICASE_ATP_BIND_1"/>
    <property type="match status" value="1"/>
</dbReference>
<dbReference type="Gene3D" id="3.40.50.300">
    <property type="entry name" value="P-loop containing nucleotide triphosphate hydrolases"/>
    <property type="match status" value="1"/>
</dbReference>
<keyword evidence="4" id="KW-1185">Reference proteome</keyword>
<organism evidence="3 4">
    <name type="scientific">Asparagus officinalis</name>
    <name type="common">Garden asparagus</name>
    <dbReference type="NCBI Taxonomy" id="4686"/>
    <lineage>
        <taxon>Eukaryota</taxon>
        <taxon>Viridiplantae</taxon>
        <taxon>Streptophyta</taxon>
        <taxon>Embryophyta</taxon>
        <taxon>Tracheophyta</taxon>
        <taxon>Spermatophyta</taxon>
        <taxon>Magnoliopsida</taxon>
        <taxon>Liliopsida</taxon>
        <taxon>Asparagales</taxon>
        <taxon>Asparagaceae</taxon>
        <taxon>Asparagoideae</taxon>
        <taxon>Asparagus</taxon>
    </lineage>
</organism>
<protein>
    <recommendedName>
        <fullName evidence="2">Helicase ATP-binding domain-containing protein</fullName>
    </recommendedName>
</protein>
<dbReference type="Pfam" id="PF00270">
    <property type="entry name" value="DEAD"/>
    <property type="match status" value="1"/>
</dbReference>
<feature type="domain" description="Helicase ATP-binding" evidence="2">
    <location>
        <begin position="52"/>
        <end position="218"/>
    </location>
</feature>
<name>A0A5P1ED28_ASPOF</name>
<dbReference type="Proteomes" id="UP000243459">
    <property type="component" value="Chromosome 7"/>
</dbReference>
<dbReference type="GO" id="GO:0005524">
    <property type="term" value="F:ATP binding"/>
    <property type="evidence" value="ECO:0007669"/>
    <property type="project" value="InterPro"/>
</dbReference>
<dbReference type="GO" id="GO:0003676">
    <property type="term" value="F:nucleic acid binding"/>
    <property type="evidence" value="ECO:0007669"/>
    <property type="project" value="InterPro"/>
</dbReference>
<dbReference type="Gramene" id="ONK63796">
    <property type="protein sequence ID" value="ONK63796"/>
    <property type="gene ID" value="A4U43_C07F19030"/>
</dbReference>
<dbReference type="SUPFAM" id="SSF52540">
    <property type="entry name" value="P-loop containing nucleoside triphosphate hydrolases"/>
    <property type="match status" value="1"/>
</dbReference>
<dbReference type="GO" id="GO:0005737">
    <property type="term" value="C:cytoplasm"/>
    <property type="evidence" value="ECO:0007669"/>
    <property type="project" value="TreeGrafter"/>
</dbReference>
<evidence type="ECO:0000313" key="4">
    <source>
        <dbReference type="Proteomes" id="UP000243459"/>
    </source>
</evidence>
<dbReference type="AlphaFoldDB" id="A0A5P1ED28"/>